<dbReference type="Pfam" id="PF01678">
    <property type="entry name" value="DAP_epimerase"/>
    <property type="match status" value="2"/>
</dbReference>
<dbReference type="STRING" id="1121266.SAMN02745883_00222"/>
<evidence type="ECO:0000256" key="4">
    <source>
        <dbReference type="ARBA" id="ARBA00022605"/>
    </source>
</evidence>
<gene>
    <name evidence="8" type="primary">dapF</name>
    <name evidence="10" type="ORF">SAMN02745883_00222</name>
</gene>
<dbReference type="InterPro" id="IPR018510">
    <property type="entry name" value="DAP_epimerase_AS"/>
</dbReference>
<evidence type="ECO:0000256" key="8">
    <source>
        <dbReference type="HAMAP-Rule" id="MF_00197"/>
    </source>
</evidence>
<evidence type="ECO:0000256" key="2">
    <source>
        <dbReference type="ARBA" id="ARBA00010219"/>
    </source>
</evidence>
<sequence>MNFTKMHGAGNDFIILEKQNIGDLGYSNLAKAICNRHFGVGSDGLMIVDKSDVADVKMIFYNADGSIAEMCGNGIRCFSKYVYDNDIVKSETFTVETLAGIKKIKVSIKNDEIDKILVEMGKPSLNSQDVPVKTDKEKFINEKIIISSQEFNVSSILMGVPHTVIFVSDLDDDLINKIGPIIEKHDIYPKKTNVNFVKILSRAKIIVNTWERGVGRTLACGTGVCASVYIAKLLNFVDNIVEVEVPGGTLNIYIDKNDNVFMEGRAEFICSGKYYYKDYLKNF</sequence>
<protein>
    <recommendedName>
        <fullName evidence="3 8">Diaminopimelate epimerase</fullName>
        <shortName evidence="8">DAP epimerase</shortName>
        <ecNumber evidence="3 8">5.1.1.7</ecNumber>
    </recommendedName>
    <alternativeName>
        <fullName evidence="8">PLP-independent amino acid racemase</fullName>
    </alternativeName>
</protein>
<feature type="binding site" evidence="8">
    <location>
        <begin position="72"/>
        <end position="73"/>
    </location>
    <ligand>
        <name>substrate</name>
    </ligand>
</feature>
<evidence type="ECO:0000256" key="5">
    <source>
        <dbReference type="ARBA" id="ARBA00023154"/>
    </source>
</evidence>
<keyword evidence="5 8" id="KW-0457">Lysine biosynthesis</keyword>
<comment type="caution">
    <text evidence="8">Lacks conserved residue(s) required for the propagation of feature annotation.</text>
</comment>
<feature type="site" description="Could be important to modulate the pK values of the two catalytic cysteine residues" evidence="8">
    <location>
        <position position="162"/>
    </location>
</feature>
<feature type="binding site" evidence="8">
    <location>
        <begin position="211"/>
        <end position="212"/>
    </location>
    <ligand>
        <name>substrate</name>
    </ligand>
</feature>
<evidence type="ECO:0000313" key="11">
    <source>
        <dbReference type="Proteomes" id="UP000184082"/>
    </source>
</evidence>
<evidence type="ECO:0000256" key="9">
    <source>
        <dbReference type="PROSITE-ProRule" id="PRU10125"/>
    </source>
</evidence>
<comment type="subcellular location">
    <subcellularLocation>
        <location evidence="8">Cytoplasm</location>
    </subcellularLocation>
</comment>
<dbReference type="Proteomes" id="UP000184082">
    <property type="component" value="Unassembled WGS sequence"/>
</dbReference>
<feature type="active site" description="Proton donor" evidence="8">
    <location>
        <position position="71"/>
    </location>
</feature>
<comment type="function">
    <text evidence="8">Catalyzes the stereoinversion of LL-2,6-diaminopimelate (L,L-DAP) to meso-diaminopimelate (meso-DAP), a precursor of L-lysine and an essential component of the bacterial peptidoglycan.</text>
</comment>
<dbReference type="Gene3D" id="3.10.310.10">
    <property type="entry name" value="Diaminopimelate Epimerase, Chain A, domain 1"/>
    <property type="match status" value="2"/>
</dbReference>
<dbReference type="AlphaFoldDB" id="A0A1M6LIR4"/>
<keyword evidence="6 8" id="KW-0413">Isomerase</keyword>
<evidence type="ECO:0000256" key="6">
    <source>
        <dbReference type="ARBA" id="ARBA00023235"/>
    </source>
</evidence>
<dbReference type="UniPathway" id="UPA00034">
    <property type="reaction ID" value="UER00025"/>
</dbReference>
<dbReference type="InterPro" id="IPR001653">
    <property type="entry name" value="DAP_epimerase_DapF"/>
</dbReference>
<dbReference type="GO" id="GO:0008837">
    <property type="term" value="F:diaminopimelate epimerase activity"/>
    <property type="evidence" value="ECO:0007669"/>
    <property type="project" value="UniProtKB-UniRule"/>
</dbReference>
<dbReference type="HAMAP" id="MF_00197">
    <property type="entry name" value="DAP_epimerase"/>
    <property type="match status" value="1"/>
</dbReference>
<dbReference type="NCBIfam" id="TIGR00652">
    <property type="entry name" value="DapF"/>
    <property type="match status" value="1"/>
</dbReference>
<evidence type="ECO:0000256" key="3">
    <source>
        <dbReference type="ARBA" id="ARBA00013080"/>
    </source>
</evidence>
<accession>A0A1M6LIR4</accession>
<comment type="pathway">
    <text evidence="1 8">Amino-acid biosynthesis; L-lysine biosynthesis via DAP pathway; DL-2,6-diaminopimelate from LL-2,6-diaminopimelate: step 1/1.</text>
</comment>
<dbReference type="GO" id="GO:0009089">
    <property type="term" value="P:lysine biosynthetic process via diaminopimelate"/>
    <property type="evidence" value="ECO:0007669"/>
    <property type="project" value="UniProtKB-UniRule"/>
</dbReference>
<comment type="similarity">
    <text evidence="2 8">Belongs to the diaminopimelate epimerase family.</text>
</comment>
<feature type="active site" description="Proton acceptor" evidence="8">
    <location>
        <position position="220"/>
    </location>
</feature>
<comment type="catalytic activity">
    <reaction evidence="7 8">
        <text>(2S,6S)-2,6-diaminopimelate = meso-2,6-diaminopimelate</text>
        <dbReference type="Rhea" id="RHEA:15393"/>
        <dbReference type="ChEBI" id="CHEBI:57609"/>
        <dbReference type="ChEBI" id="CHEBI:57791"/>
        <dbReference type="EC" id="5.1.1.7"/>
    </reaction>
</comment>
<reference evidence="10 11" key="1">
    <citation type="submission" date="2016-11" db="EMBL/GenBank/DDBJ databases">
        <authorList>
            <person name="Jaros S."/>
            <person name="Januszkiewicz K."/>
            <person name="Wedrychowicz H."/>
        </authorList>
    </citation>
    <scope>NUCLEOTIDE SEQUENCE [LARGE SCALE GENOMIC DNA]</scope>
    <source>
        <strain evidence="10 11">DSM 14501</strain>
    </source>
</reference>
<evidence type="ECO:0000256" key="7">
    <source>
        <dbReference type="ARBA" id="ARBA00051712"/>
    </source>
</evidence>
<keyword evidence="4 8" id="KW-0028">Amino-acid biosynthesis</keyword>
<dbReference type="SUPFAM" id="SSF54506">
    <property type="entry name" value="Diaminopimelate epimerase-like"/>
    <property type="match status" value="2"/>
</dbReference>
<keyword evidence="11" id="KW-1185">Reference proteome</keyword>
<dbReference type="RefSeq" id="WP_072965538.1">
    <property type="nucleotide sequence ID" value="NZ_FRAJ01000003.1"/>
</dbReference>
<evidence type="ECO:0000256" key="1">
    <source>
        <dbReference type="ARBA" id="ARBA00005196"/>
    </source>
</evidence>
<feature type="binding site" evidence="8">
    <location>
        <position position="193"/>
    </location>
    <ligand>
        <name>substrate</name>
    </ligand>
</feature>
<evidence type="ECO:0000313" key="10">
    <source>
        <dbReference type="EMBL" id="SHJ71074.1"/>
    </source>
</evidence>
<name>A0A1M6LIR4_9FIRM</name>
<feature type="binding site" evidence="8">
    <location>
        <position position="11"/>
    </location>
    <ligand>
        <name>substrate</name>
    </ligand>
</feature>
<feature type="active site" evidence="9">
    <location>
        <position position="71"/>
    </location>
</feature>
<proteinExistence type="inferred from homology"/>
<dbReference type="EMBL" id="FRAJ01000003">
    <property type="protein sequence ID" value="SHJ71074.1"/>
    <property type="molecule type" value="Genomic_DNA"/>
</dbReference>
<feature type="binding site" evidence="8">
    <location>
        <position position="62"/>
    </location>
    <ligand>
        <name>substrate</name>
    </ligand>
</feature>
<keyword evidence="8" id="KW-0963">Cytoplasm</keyword>
<organism evidence="10 11">
    <name type="scientific">Caminicella sporogenes DSM 14501</name>
    <dbReference type="NCBI Taxonomy" id="1121266"/>
    <lineage>
        <taxon>Bacteria</taxon>
        <taxon>Bacillati</taxon>
        <taxon>Bacillota</taxon>
        <taxon>Clostridia</taxon>
        <taxon>Peptostreptococcales</taxon>
        <taxon>Caminicellaceae</taxon>
        <taxon>Caminicella</taxon>
    </lineage>
</organism>
<dbReference type="GO" id="GO:0005829">
    <property type="term" value="C:cytosol"/>
    <property type="evidence" value="ECO:0007669"/>
    <property type="project" value="TreeGrafter"/>
</dbReference>
<comment type="subunit">
    <text evidence="8">Homodimer.</text>
</comment>
<dbReference type="PANTHER" id="PTHR31689">
    <property type="entry name" value="DIAMINOPIMELATE EPIMERASE, CHLOROPLASTIC"/>
    <property type="match status" value="1"/>
</dbReference>
<feature type="binding site" evidence="8">
    <location>
        <begin position="221"/>
        <end position="222"/>
    </location>
    <ligand>
        <name>substrate</name>
    </ligand>
</feature>
<dbReference type="PROSITE" id="PS01326">
    <property type="entry name" value="DAP_EPIMERASE"/>
    <property type="match status" value="1"/>
</dbReference>
<dbReference type="EC" id="5.1.1.7" evidence="3 8"/>
<dbReference type="PANTHER" id="PTHR31689:SF0">
    <property type="entry name" value="DIAMINOPIMELATE EPIMERASE"/>
    <property type="match status" value="1"/>
</dbReference>
<feature type="site" description="Could be important to modulate the pK values of the two catalytic cysteine residues" evidence="8">
    <location>
        <position position="211"/>
    </location>
</feature>